<protein>
    <submittedName>
        <fullName evidence="4">Uncharacterized protein</fullName>
    </submittedName>
</protein>
<name>A0A0L0DTZ0_THETB</name>
<dbReference type="PANTHER" id="PTHR24201:SF15">
    <property type="entry name" value="ANKYRIN REPEAT DOMAIN-CONTAINING PROTEIN 66"/>
    <property type="match status" value="1"/>
</dbReference>
<evidence type="ECO:0000313" key="5">
    <source>
        <dbReference type="Proteomes" id="UP000054408"/>
    </source>
</evidence>
<feature type="repeat" description="ANK" evidence="3">
    <location>
        <begin position="204"/>
        <end position="236"/>
    </location>
</feature>
<dbReference type="Gene3D" id="1.25.40.20">
    <property type="entry name" value="Ankyrin repeat-containing domain"/>
    <property type="match status" value="5"/>
</dbReference>
<dbReference type="RefSeq" id="XP_013761294.1">
    <property type="nucleotide sequence ID" value="XM_013905840.1"/>
</dbReference>
<feature type="repeat" description="ANK" evidence="3">
    <location>
        <begin position="100"/>
        <end position="133"/>
    </location>
</feature>
<dbReference type="Proteomes" id="UP000054408">
    <property type="component" value="Unassembled WGS sequence"/>
</dbReference>
<keyword evidence="2 3" id="KW-0040">ANK repeat</keyword>
<keyword evidence="1" id="KW-0677">Repeat</keyword>
<dbReference type="PANTHER" id="PTHR24201">
    <property type="entry name" value="ANK_REP_REGION DOMAIN-CONTAINING PROTEIN"/>
    <property type="match status" value="1"/>
</dbReference>
<feature type="repeat" description="ANK" evidence="3">
    <location>
        <begin position="237"/>
        <end position="257"/>
    </location>
</feature>
<dbReference type="eggNOG" id="KOG4177">
    <property type="taxonomic scope" value="Eukaryota"/>
</dbReference>
<dbReference type="PROSITE" id="PS50088">
    <property type="entry name" value="ANK_REPEAT"/>
    <property type="match status" value="4"/>
</dbReference>
<dbReference type="InterPro" id="IPR050776">
    <property type="entry name" value="Ank_Repeat/CDKN_Inhibitor"/>
</dbReference>
<dbReference type="InterPro" id="IPR036770">
    <property type="entry name" value="Ankyrin_rpt-contain_sf"/>
</dbReference>
<gene>
    <name evidence="4" type="ORF">AMSG_01781</name>
</gene>
<proteinExistence type="predicted"/>
<evidence type="ECO:0000256" key="3">
    <source>
        <dbReference type="PROSITE-ProRule" id="PRU00023"/>
    </source>
</evidence>
<dbReference type="EMBL" id="GL349439">
    <property type="protein sequence ID" value="KNC55516.1"/>
    <property type="molecule type" value="Genomic_DNA"/>
</dbReference>
<dbReference type="PROSITE" id="PS50297">
    <property type="entry name" value="ANK_REP_REGION"/>
    <property type="match status" value="3"/>
</dbReference>
<evidence type="ECO:0000256" key="1">
    <source>
        <dbReference type="ARBA" id="ARBA00022737"/>
    </source>
</evidence>
<organism evidence="4 5">
    <name type="scientific">Thecamonas trahens ATCC 50062</name>
    <dbReference type="NCBI Taxonomy" id="461836"/>
    <lineage>
        <taxon>Eukaryota</taxon>
        <taxon>Apusozoa</taxon>
        <taxon>Apusomonadida</taxon>
        <taxon>Apusomonadidae</taxon>
        <taxon>Thecamonas</taxon>
    </lineage>
</organism>
<dbReference type="InterPro" id="IPR043721">
    <property type="entry name" value="DUF5662"/>
</dbReference>
<dbReference type="Pfam" id="PF00023">
    <property type="entry name" value="Ank"/>
    <property type="match status" value="1"/>
</dbReference>
<feature type="repeat" description="ANK" evidence="3">
    <location>
        <begin position="406"/>
        <end position="426"/>
    </location>
</feature>
<dbReference type="SUPFAM" id="SSF48403">
    <property type="entry name" value="Ankyrin repeat"/>
    <property type="match status" value="2"/>
</dbReference>
<dbReference type="SMART" id="SM00248">
    <property type="entry name" value="ANK"/>
    <property type="match status" value="12"/>
</dbReference>
<dbReference type="AlphaFoldDB" id="A0A0L0DTZ0"/>
<dbReference type="Pfam" id="PF12796">
    <property type="entry name" value="Ank_2"/>
    <property type="match status" value="3"/>
</dbReference>
<dbReference type="STRING" id="461836.A0A0L0DTZ0"/>
<dbReference type="InterPro" id="IPR002110">
    <property type="entry name" value="Ankyrin_rpt"/>
</dbReference>
<evidence type="ECO:0000313" key="4">
    <source>
        <dbReference type="EMBL" id="KNC55516.1"/>
    </source>
</evidence>
<accession>A0A0L0DTZ0</accession>
<dbReference type="OrthoDB" id="194358at2759"/>
<dbReference type="GeneID" id="25561512"/>
<reference evidence="4 5" key="1">
    <citation type="submission" date="2010-05" db="EMBL/GenBank/DDBJ databases">
        <title>The Genome Sequence of Thecamonas trahens ATCC 50062.</title>
        <authorList>
            <consortium name="The Broad Institute Genome Sequencing Platform"/>
            <person name="Russ C."/>
            <person name="Cuomo C."/>
            <person name="Shea T."/>
            <person name="Young S.K."/>
            <person name="Zeng Q."/>
            <person name="Koehrsen M."/>
            <person name="Haas B."/>
            <person name="Borodovsky M."/>
            <person name="Guigo R."/>
            <person name="Alvarado L."/>
            <person name="Berlin A."/>
            <person name="Bochicchio J."/>
            <person name="Borenstein D."/>
            <person name="Chapman S."/>
            <person name="Chen Z."/>
            <person name="Freedman E."/>
            <person name="Gellesch M."/>
            <person name="Goldberg J."/>
            <person name="Griggs A."/>
            <person name="Gujja S."/>
            <person name="Heilman E."/>
            <person name="Heiman D."/>
            <person name="Hepburn T."/>
            <person name="Howarth C."/>
            <person name="Jen D."/>
            <person name="Larson L."/>
            <person name="Mehta T."/>
            <person name="Park D."/>
            <person name="Pearson M."/>
            <person name="Roberts A."/>
            <person name="Saif S."/>
            <person name="Shenoy N."/>
            <person name="Sisk P."/>
            <person name="Stolte C."/>
            <person name="Sykes S."/>
            <person name="Thomson T."/>
            <person name="Walk T."/>
            <person name="White J."/>
            <person name="Yandava C."/>
            <person name="Burger G."/>
            <person name="Gray M.W."/>
            <person name="Holland P.W.H."/>
            <person name="King N."/>
            <person name="Lang F.B.F."/>
            <person name="Roger A.J."/>
            <person name="Ruiz-Trillo I."/>
            <person name="Lander E."/>
            <person name="Nusbaum C."/>
        </authorList>
    </citation>
    <scope>NUCLEOTIDE SEQUENCE [LARGE SCALE GENOMIC DNA]</scope>
    <source>
        <strain evidence="4 5">ATCC 50062</strain>
    </source>
</reference>
<evidence type="ECO:0000256" key="2">
    <source>
        <dbReference type="ARBA" id="ARBA00023043"/>
    </source>
</evidence>
<keyword evidence="5" id="KW-1185">Reference proteome</keyword>
<dbReference type="Pfam" id="PF18907">
    <property type="entry name" value="DUF5662"/>
    <property type="match status" value="1"/>
</dbReference>
<sequence length="646" mass="65944">MALLEAIRANDGEALAAMVAGGVEGLNEAGDGGLTPLTLAVVTGNAGAVAALLALEELDPNVVTPKGFTALMLAVDVGDPALYGPLLADARVDPAVRGREGMTPLMAAAARNRDGAVVALLATDRAEPEAADDAGWTAVHAAAAQGAVEALGVLASEGIVAATATVCDSSGCTPLMYACIRGEPRTVSVLLDAAAEAVNLPGASGKTPLLEAVERGHVGLVPALLAAGADAAASNAKGITALHLAAANNLVEVVSLLATPATINVVDNSQRTAMFLAAGLGNAASVRVLAEVDGVDVLIPGPRETNAVHMAAEAGAAIDALIAVTPGALHIGNEDGMLPIHFAVRGTQTATLRWLLEQEGAEPAATDAEGWTILHMAAASGVMDVLEMLTTGDLAGVVPLNAVTIHGDTPLHKAARYGQADAARLLAGVPGVDFDALDCDGLTPRQAAAAAGHEEVAALCVPCQVPECAPPTPVMEAAFEERTVAHIAAVARNLDLISQTLPDLAEDLRLRADVHDASKWDEPERTPYVWLTAWYAAAARDEPLEYPAGVAAAVAAAITHHKACNRHHVEFHGAAGFAGMSDLDLAEMVADWAAIAQEQSGETTTSPREWFEASGRDKWDVSDADAARILSFIDALEVAISSSLSS</sequence>